<dbReference type="RefSeq" id="WP_256537848.1">
    <property type="nucleotide sequence ID" value="NZ_JANHOH010000001.1"/>
</dbReference>
<accession>A0ABT1SZL6</accession>
<sequence length="265" mass="30010">MSLELKLFCLSLLAISLILSGRSQAQSIIKDDAVDNQSQRMVFQQWDQNKFYPKKGFLSLNPYYWLVWGFFDPGYHNNDLRPLSANGQQTQRLALVATMNGIDSRYKLQSDTARNTALSQIASQSGLLSDADPLWLLYYRQQFNPLLNYSPVSILGGMPPPVSAKLISEGLYGWYTGELDKLKERLNGARSTDMDRGSRIMAYYRMLNEYKNLSSVWAIRTSTVQKTIDMSGRQQALQKGTIAIPNWSPGSDVEIAKKVLQNAKY</sequence>
<keyword evidence="1" id="KW-0732">Signal</keyword>
<evidence type="ECO:0000256" key="1">
    <source>
        <dbReference type="SAM" id="SignalP"/>
    </source>
</evidence>
<proteinExistence type="predicted"/>
<gene>
    <name evidence="2" type="ORF">NPE20_06770</name>
</gene>
<evidence type="ECO:0000313" key="3">
    <source>
        <dbReference type="Proteomes" id="UP001204376"/>
    </source>
</evidence>
<protein>
    <submittedName>
        <fullName evidence="2">Uncharacterized protein</fullName>
    </submittedName>
</protein>
<dbReference type="Proteomes" id="UP001204376">
    <property type="component" value="Unassembled WGS sequence"/>
</dbReference>
<reference evidence="2 3" key="1">
    <citation type="submission" date="2022-07" db="EMBL/GenBank/DDBJ databases">
        <title>Mucilaginibacter sp. JC4.</title>
        <authorList>
            <person name="Le V."/>
            <person name="Ko S.-R."/>
            <person name="Ahn C.-Y."/>
            <person name="Oh H.-M."/>
        </authorList>
    </citation>
    <scope>NUCLEOTIDE SEQUENCE [LARGE SCALE GENOMIC DNA]</scope>
    <source>
        <strain evidence="2 3">JC4</strain>
    </source>
</reference>
<feature type="chain" id="PRO_5045248653" evidence="1">
    <location>
        <begin position="26"/>
        <end position="265"/>
    </location>
</feature>
<organism evidence="2 3">
    <name type="scientific">Mucilaginibacter aquariorum</name>
    <dbReference type="NCBI Taxonomy" id="2967225"/>
    <lineage>
        <taxon>Bacteria</taxon>
        <taxon>Pseudomonadati</taxon>
        <taxon>Bacteroidota</taxon>
        <taxon>Sphingobacteriia</taxon>
        <taxon>Sphingobacteriales</taxon>
        <taxon>Sphingobacteriaceae</taxon>
        <taxon>Mucilaginibacter</taxon>
    </lineage>
</organism>
<feature type="signal peptide" evidence="1">
    <location>
        <begin position="1"/>
        <end position="25"/>
    </location>
</feature>
<comment type="caution">
    <text evidence="2">The sequence shown here is derived from an EMBL/GenBank/DDBJ whole genome shotgun (WGS) entry which is preliminary data.</text>
</comment>
<evidence type="ECO:0000313" key="2">
    <source>
        <dbReference type="EMBL" id="MCQ6957650.1"/>
    </source>
</evidence>
<keyword evidence="3" id="KW-1185">Reference proteome</keyword>
<name>A0ABT1SZL6_9SPHI</name>
<dbReference type="EMBL" id="JANHOH010000001">
    <property type="protein sequence ID" value="MCQ6957650.1"/>
    <property type="molecule type" value="Genomic_DNA"/>
</dbReference>